<protein>
    <submittedName>
        <fullName evidence="2">Uncharacterized protein</fullName>
    </submittedName>
</protein>
<sequence>MGELDSTYGAVLTGVYISVILYGVTNVQVFFYFREYHDDVIWSKLSVIWLWILDTLHMILSFHAVYWYLITNFGNSTELSIVVWSFKVWRNQ</sequence>
<reference evidence="2 3" key="1">
    <citation type="journal article" date="2012" name="Science">
        <title>The Paleozoic origin of enzymatic lignin decomposition reconstructed from 31 fungal genomes.</title>
        <authorList>
            <person name="Floudas D."/>
            <person name="Binder M."/>
            <person name="Riley R."/>
            <person name="Barry K."/>
            <person name="Blanchette R.A."/>
            <person name="Henrissat B."/>
            <person name="Martinez A.T."/>
            <person name="Otillar R."/>
            <person name="Spatafora J.W."/>
            <person name="Yadav J.S."/>
            <person name="Aerts A."/>
            <person name="Benoit I."/>
            <person name="Boyd A."/>
            <person name="Carlson A."/>
            <person name="Copeland A."/>
            <person name="Coutinho P.M."/>
            <person name="de Vries R.P."/>
            <person name="Ferreira P."/>
            <person name="Findley K."/>
            <person name="Foster B."/>
            <person name="Gaskell J."/>
            <person name="Glotzer D."/>
            <person name="Gorecki P."/>
            <person name="Heitman J."/>
            <person name="Hesse C."/>
            <person name="Hori C."/>
            <person name="Igarashi K."/>
            <person name="Jurgens J.A."/>
            <person name="Kallen N."/>
            <person name="Kersten P."/>
            <person name="Kohler A."/>
            <person name="Kuees U."/>
            <person name="Kumar T.K.A."/>
            <person name="Kuo A."/>
            <person name="LaButti K."/>
            <person name="Larrondo L.F."/>
            <person name="Lindquist E."/>
            <person name="Ling A."/>
            <person name="Lombard V."/>
            <person name="Lucas S."/>
            <person name="Lundell T."/>
            <person name="Martin R."/>
            <person name="McLaughlin D.J."/>
            <person name="Morgenstern I."/>
            <person name="Morin E."/>
            <person name="Murat C."/>
            <person name="Nagy L.G."/>
            <person name="Nolan M."/>
            <person name="Ohm R.A."/>
            <person name="Patyshakuliyeva A."/>
            <person name="Rokas A."/>
            <person name="Ruiz-Duenas F.J."/>
            <person name="Sabat G."/>
            <person name="Salamov A."/>
            <person name="Samejima M."/>
            <person name="Schmutz J."/>
            <person name="Slot J.C."/>
            <person name="St John F."/>
            <person name="Stenlid J."/>
            <person name="Sun H."/>
            <person name="Sun S."/>
            <person name="Syed K."/>
            <person name="Tsang A."/>
            <person name="Wiebenga A."/>
            <person name="Young D."/>
            <person name="Pisabarro A."/>
            <person name="Eastwood D.C."/>
            <person name="Martin F."/>
            <person name="Cullen D."/>
            <person name="Grigoriev I.V."/>
            <person name="Hibbett D.S."/>
        </authorList>
    </citation>
    <scope>NUCLEOTIDE SEQUENCE [LARGE SCALE GENOMIC DNA]</scope>
    <source>
        <strain evidence="2 3">MD-104</strain>
    </source>
</reference>
<keyword evidence="1" id="KW-1133">Transmembrane helix</keyword>
<organism evidence="2 3">
    <name type="scientific">Wolfiporia cocos (strain MD-104)</name>
    <name type="common">Brown rot fungus</name>
    <dbReference type="NCBI Taxonomy" id="742152"/>
    <lineage>
        <taxon>Eukaryota</taxon>
        <taxon>Fungi</taxon>
        <taxon>Dikarya</taxon>
        <taxon>Basidiomycota</taxon>
        <taxon>Agaricomycotina</taxon>
        <taxon>Agaricomycetes</taxon>
        <taxon>Polyporales</taxon>
        <taxon>Phaeolaceae</taxon>
        <taxon>Wolfiporia</taxon>
    </lineage>
</organism>
<feature type="transmembrane region" description="Helical" evidence="1">
    <location>
        <begin position="6"/>
        <end position="33"/>
    </location>
</feature>
<evidence type="ECO:0000256" key="1">
    <source>
        <dbReference type="SAM" id="Phobius"/>
    </source>
</evidence>
<dbReference type="EMBL" id="KB468168">
    <property type="protein sequence ID" value="PCH45003.1"/>
    <property type="molecule type" value="Genomic_DNA"/>
</dbReference>
<proteinExistence type="predicted"/>
<evidence type="ECO:0000313" key="2">
    <source>
        <dbReference type="EMBL" id="PCH45003.1"/>
    </source>
</evidence>
<dbReference type="PANTHER" id="PTHR40465:SF1">
    <property type="entry name" value="DUF6534 DOMAIN-CONTAINING PROTEIN"/>
    <property type="match status" value="1"/>
</dbReference>
<keyword evidence="3" id="KW-1185">Reference proteome</keyword>
<accession>A0A2H3JYC3</accession>
<dbReference type="Proteomes" id="UP000218811">
    <property type="component" value="Unassembled WGS sequence"/>
</dbReference>
<keyword evidence="1" id="KW-0812">Transmembrane</keyword>
<dbReference type="OrthoDB" id="2749860at2759"/>
<dbReference type="AlphaFoldDB" id="A0A2H3JYC3"/>
<gene>
    <name evidence="2" type="ORF">WOLCODRAFT_78261</name>
</gene>
<keyword evidence="1" id="KW-0472">Membrane</keyword>
<dbReference type="OMA" id="HVAFTTH"/>
<evidence type="ECO:0000313" key="3">
    <source>
        <dbReference type="Proteomes" id="UP000218811"/>
    </source>
</evidence>
<name>A0A2H3JYC3_WOLCO</name>
<feature type="transmembrane region" description="Helical" evidence="1">
    <location>
        <begin position="45"/>
        <end position="69"/>
    </location>
</feature>
<dbReference type="STRING" id="742152.A0A2H3JYC3"/>
<dbReference type="PANTHER" id="PTHR40465">
    <property type="entry name" value="CHROMOSOME 1, WHOLE GENOME SHOTGUN SEQUENCE"/>
    <property type="match status" value="1"/>
</dbReference>